<protein>
    <submittedName>
        <fullName evidence="1">Uncharacterized protein</fullName>
    </submittedName>
</protein>
<evidence type="ECO:0000313" key="1">
    <source>
        <dbReference type="EMBL" id="MED6272929.1"/>
    </source>
</evidence>
<proteinExistence type="predicted"/>
<evidence type="ECO:0000313" key="2">
    <source>
        <dbReference type="Proteomes" id="UP001352852"/>
    </source>
</evidence>
<name>A0ABU7DD48_9TELE</name>
<reference evidence="1 2" key="1">
    <citation type="submission" date="2021-06" db="EMBL/GenBank/DDBJ databases">
        <authorList>
            <person name="Palmer J.M."/>
        </authorList>
    </citation>
    <scope>NUCLEOTIDE SEQUENCE [LARGE SCALE GENOMIC DNA]</scope>
    <source>
        <strain evidence="1 2">CL_MEX2019</strain>
        <tissue evidence="1">Muscle</tissue>
    </source>
</reference>
<gene>
    <name evidence="1" type="ORF">CHARACLAT_001607</name>
</gene>
<accession>A0ABU7DD48</accession>
<dbReference type="EMBL" id="JAHUTJ010024653">
    <property type="protein sequence ID" value="MED6272929.1"/>
    <property type="molecule type" value="Genomic_DNA"/>
</dbReference>
<sequence>MFSLVVDYASQFGSLVSQCLRNGFVTLSRRMNFSNFDFSAVSEFFYMMSKMTLSTTVYDGAVPLAAKQTHYILLPPPLSSYSVQRFESLNQTPINIVHVFGTK</sequence>
<keyword evidence="2" id="KW-1185">Reference proteome</keyword>
<comment type="caution">
    <text evidence="1">The sequence shown here is derived from an EMBL/GenBank/DDBJ whole genome shotgun (WGS) entry which is preliminary data.</text>
</comment>
<organism evidence="1 2">
    <name type="scientific">Characodon lateralis</name>
    <dbReference type="NCBI Taxonomy" id="208331"/>
    <lineage>
        <taxon>Eukaryota</taxon>
        <taxon>Metazoa</taxon>
        <taxon>Chordata</taxon>
        <taxon>Craniata</taxon>
        <taxon>Vertebrata</taxon>
        <taxon>Euteleostomi</taxon>
        <taxon>Actinopterygii</taxon>
        <taxon>Neopterygii</taxon>
        <taxon>Teleostei</taxon>
        <taxon>Neoteleostei</taxon>
        <taxon>Acanthomorphata</taxon>
        <taxon>Ovalentaria</taxon>
        <taxon>Atherinomorphae</taxon>
        <taxon>Cyprinodontiformes</taxon>
        <taxon>Goodeidae</taxon>
        <taxon>Characodon</taxon>
    </lineage>
</organism>
<dbReference type="Proteomes" id="UP001352852">
    <property type="component" value="Unassembled WGS sequence"/>
</dbReference>